<dbReference type="AlphaFoldDB" id="A0A7K3M9P2"/>
<evidence type="ECO:0000313" key="3">
    <source>
        <dbReference type="Proteomes" id="UP000460435"/>
    </source>
</evidence>
<dbReference type="InterPro" id="IPR016181">
    <property type="entry name" value="Acyl_CoA_acyltransferase"/>
</dbReference>
<dbReference type="EMBL" id="WLZY01000009">
    <property type="protein sequence ID" value="NDL60004.1"/>
    <property type="molecule type" value="Genomic_DNA"/>
</dbReference>
<protein>
    <submittedName>
        <fullName evidence="2">GNAT family N-acetyltransferase</fullName>
    </submittedName>
</protein>
<feature type="domain" description="N-acetyltransferase" evidence="1">
    <location>
        <begin position="116"/>
        <end position="249"/>
    </location>
</feature>
<dbReference type="SUPFAM" id="SSF55729">
    <property type="entry name" value="Acyl-CoA N-acyltransferases (Nat)"/>
    <property type="match status" value="1"/>
</dbReference>
<keyword evidence="2" id="KW-0808">Transferase</keyword>
<evidence type="ECO:0000259" key="1">
    <source>
        <dbReference type="PROSITE" id="PS51186"/>
    </source>
</evidence>
<dbReference type="PROSITE" id="PS51186">
    <property type="entry name" value="GNAT"/>
    <property type="match status" value="1"/>
</dbReference>
<keyword evidence="3" id="KW-1185">Reference proteome</keyword>
<proteinExistence type="predicted"/>
<dbReference type="Pfam" id="PF00583">
    <property type="entry name" value="Acetyltransf_1"/>
    <property type="match status" value="1"/>
</dbReference>
<reference evidence="2 3" key="1">
    <citation type="submission" date="2019-11" db="EMBL/GenBank/DDBJ databases">
        <authorList>
            <person name="Li X.-J."/>
            <person name="Feng X.-M."/>
        </authorList>
    </citation>
    <scope>NUCLEOTIDE SEQUENCE [LARGE SCALE GENOMIC DNA]</scope>
    <source>
        <strain evidence="2 3">XMNu-373</strain>
    </source>
</reference>
<dbReference type="RefSeq" id="WP_162452709.1">
    <property type="nucleotide sequence ID" value="NZ_WLZY01000009.1"/>
</dbReference>
<gene>
    <name evidence="2" type="ORF">F7O44_23295</name>
</gene>
<dbReference type="GO" id="GO:0016747">
    <property type="term" value="F:acyltransferase activity, transferring groups other than amino-acyl groups"/>
    <property type="evidence" value="ECO:0007669"/>
    <property type="project" value="InterPro"/>
</dbReference>
<accession>A0A7K3M9P2</accession>
<evidence type="ECO:0000313" key="2">
    <source>
        <dbReference type="EMBL" id="NDL60004.1"/>
    </source>
</evidence>
<dbReference type="Gene3D" id="3.40.630.30">
    <property type="match status" value="1"/>
</dbReference>
<organism evidence="2 3">
    <name type="scientific">Phytoactinopolyspora mesophila</name>
    <dbReference type="NCBI Taxonomy" id="2650750"/>
    <lineage>
        <taxon>Bacteria</taxon>
        <taxon>Bacillati</taxon>
        <taxon>Actinomycetota</taxon>
        <taxon>Actinomycetes</taxon>
        <taxon>Jiangellales</taxon>
        <taxon>Jiangellaceae</taxon>
        <taxon>Phytoactinopolyspora</taxon>
    </lineage>
</organism>
<dbReference type="CDD" id="cd04301">
    <property type="entry name" value="NAT_SF"/>
    <property type="match status" value="1"/>
</dbReference>
<dbReference type="InterPro" id="IPR000182">
    <property type="entry name" value="GNAT_dom"/>
</dbReference>
<name>A0A7K3M9P2_9ACTN</name>
<comment type="caution">
    <text evidence="2">The sequence shown here is derived from an EMBL/GenBank/DDBJ whole genome shotgun (WGS) entry which is preliminary data.</text>
</comment>
<dbReference type="Proteomes" id="UP000460435">
    <property type="component" value="Unassembled WGS sequence"/>
</dbReference>
<sequence length="249" mass="26585">MRELTTLADDAAASGDDALMCWAAQRLGRSGAAFAHGDAVAVTVPALNRHDRFVFRGAVADAEVLIRQLLPALPDSYRALTGAELAHPVLDRVPELQLVAEFGWMETKSINATASETVSWLGPDALPEATALIERVYPGAYVHPGESPEHRWAGMRDETGRLVAVVSDACTGGGVGFISGLVTDPEFRGRGYGRAVTSFVANELLNTYGRVALMVDNNNDDALRLYRAMGFVGETVAATMWAPDPATGR</sequence>